<dbReference type="Proteomes" id="UP000741013">
    <property type="component" value="Unassembled WGS sequence"/>
</dbReference>
<evidence type="ECO:0000313" key="4">
    <source>
        <dbReference type="EMBL" id="MBP2184204.1"/>
    </source>
</evidence>
<dbReference type="EC" id="5.4.99.1" evidence="4"/>
<dbReference type="InterPro" id="IPR016176">
    <property type="entry name" value="Cbl-dep_enz_cat"/>
</dbReference>
<protein>
    <submittedName>
        <fullName evidence="4">Methylaspartate mutase epsilon subunit</fullName>
        <ecNumber evidence="4">5.4.99.1</ecNumber>
    </submittedName>
</protein>
<evidence type="ECO:0000313" key="5">
    <source>
        <dbReference type="Proteomes" id="UP000741013"/>
    </source>
</evidence>
<dbReference type="Gene3D" id="3.20.20.240">
    <property type="entry name" value="Methylmalonyl-CoA mutase"/>
    <property type="match status" value="1"/>
</dbReference>
<dbReference type="GO" id="GO:0050097">
    <property type="term" value="F:methylaspartate mutase activity"/>
    <property type="evidence" value="ECO:0007669"/>
    <property type="project" value="UniProtKB-EC"/>
</dbReference>
<dbReference type="Pfam" id="PF06368">
    <property type="entry name" value="Met_asp_mut_E"/>
    <property type="match status" value="1"/>
</dbReference>
<keyword evidence="1" id="KW-0846">Cobalamin</keyword>
<dbReference type="PIRSF" id="PIRSF001495">
    <property type="entry name" value="Met_asp_mut_epsi"/>
    <property type="match status" value="1"/>
</dbReference>
<evidence type="ECO:0000256" key="3">
    <source>
        <dbReference type="ARBA" id="ARBA00023285"/>
    </source>
</evidence>
<accession>A0ABS4PXP9</accession>
<evidence type="ECO:0000256" key="2">
    <source>
        <dbReference type="ARBA" id="ARBA00023235"/>
    </source>
</evidence>
<evidence type="ECO:0000256" key="1">
    <source>
        <dbReference type="ARBA" id="ARBA00022628"/>
    </source>
</evidence>
<keyword evidence="2 4" id="KW-0413">Isomerase</keyword>
<comment type="caution">
    <text evidence="4">The sequence shown here is derived from an EMBL/GenBank/DDBJ whole genome shotgun (WGS) entry which is preliminary data.</text>
</comment>
<dbReference type="RefSeq" id="WP_308158904.1">
    <property type="nucleotide sequence ID" value="NZ_JAGGMS010000001.1"/>
</dbReference>
<name>A0ABS4PXP9_9PSEU</name>
<dbReference type="SUPFAM" id="SSF51703">
    <property type="entry name" value="Cobalamin (vitamin B12)-dependent enzymes"/>
    <property type="match status" value="1"/>
</dbReference>
<sequence>MLTAGLAPVRAASFGDFVARAAAAGRLVVQPRMGFSDPDRLRAGLAATKAADAVTVGTLTLDSYTRVGDHTAALEALTVGADLNGYPLVAHGPETTRAVLAGLAGDDFPVQVRHGSAVPGDIIAALGPSGLHATEGGPVSYCLPYGRTPLRESVDNWRRACELLAELRAPGVEPHLETFGGCLMGQLCPPGLLVALSVLEALFFTTHGLRSVSLSYAQQTDPEQDAEAVRALRTLATELLPGVQHHIVVYTYMGVYPRTPEGATRLLELAAELAVRTGAERLIVKTVAEAFRIPTVAENVAALEAADRAARRTAPEPSTPDDQFGILAEARALVEAVLELADDPGRALLTAFARGHLDVPYCLHPDNAGRSRGYLDDRGRLRWAETGAMPVAADRAGTRPMTAAGLLTALSHVERRLDRAALGTDRLGVHR</sequence>
<gene>
    <name evidence="4" type="ORF">JOM49_005730</name>
</gene>
<dbReference type="EMBL" id="JAGGMS010000001">
    <property type="protein sequence ID" value="MBP2184204.1"/>
    <property type="molecule type" value="Genomic_DNA"/>
</dbReference>
<dbReference type="InterPro" id="IPR006396">
    <property type="entry name" value="Glu_mut_E"/>
</dbReference>
<organism evidence="4 5">
    <name type="scientific">Amycolatopsis magusensis</name>
    <dbReference type="NCBI Taxonomy" id="882444"/>
    <lineage>
        <taxon>Bacteria</taxon>
        <taxon>Bacillati</taxon>
        <taxon>Actinomycetota</taxon>
        <taxon>Actinomycetes</taxon>
        <taxon>Pseudonocardiales</taxon>
        <taxon>Pseudonocardiaceae</taxon>
        <taxon>Amycolatopsis</taxon>
    </lineage>
</organism>
<keyword evidence="5" id="KW-1185">Reference proteome</keyword>
<proteinExistence type="predicted"/>
<reference evidence="4 5" key="1">
    <citation type="submission" date="2021-03" db="EMBL/GenBank/DDBJ databases">
        <title>Sequencing the genomes of 1000 actinobacteria strains.</title>
        <authorList>
            <person name="Klenk H.-P."/>
        </authorList>
    </citation>
    <scope>NUCLEOTIDE SEQUENCE [LARGE SCALE GENOMIC DNA]</scope>
    <source>
        <strain evidence="4 5">DSM 45510</strain>
    </source>
</reference>
<keyword evidence="3" id="KW-0170">Cobalt</keyword>